<evidence type="ECO:0000313" key="8">
    <source>
        <dbReference type="EMBL" id="OGJ04637.1"/>
    </source>
</evidence>
<gene>
    <name evidence="7" type="primary">ybeY</name>
    <name evidence="8" type="ORF">A3F97_02930</name>
</gene>
<comment type="subcellular location">
    <subcellularLocation>
        <location evidence="7">Cytoplasm</location>
    </subcellularLocation>
</comment>
<evidence type="ECO:0000313" key="9">
    <source>
        <dbReference type="Proteomes" id="UP000176826"/>
    </source>
</evidence>
<dbReference type="NCBIfam" id="TIGR00043">
    <property type="entry name" value="rRNA maturation RNase YbeY"/>
    <property type="match status" value="1"/>
</dbReference>
<dbReference type="HAMAP" id="MF_00009">
    <property type="entry name" value="Endoribonucl_YbeY"/>
    <property type="match status" value="1"/>
</dbReference>
<feature type="binding site" evidence="7">
    <location>
        <position position="89"/>
    </location>
    <ligand>
        <name>Zn(2+)</name>
        <dbReference type="ChEBI" id="CHEBI:29105"/>
        <note>catalytic</note>
    </ligand>
</feature>
<evidence type="ECO:0000256" key="6">
    <source>
        <dbReference type="ARBA" id="ARBA00022833"/>
    </source>
</evidence>
<accession>A0A1F6YE96</accession>
<reference evidence="8 9" key="1">
    <citation type="journal article" date="2016" name="Nat. Commun.">
        <title>Thousands of microbial genomes shed light on interconnected biogeochemical processes in an aquifer system.</title>
        <authorList>
            <person name="Anantharaman K."/>
            <person name="Brown C.T."/>
            <person name="Hug L.A."/>
            <person name="Sharon I."/>
            <person name="Castelle C.J."/>
            <person name="Probst A.J."/>
            <person name="Thomas B.C."/>
            <person name="Singh A."/>
            <person name="Wilkins M.J."/>
            <person name="Karaoz U."/>
            <person name="Brodie E.L."/>
            <person name="Williams K.H."/>
            <person name="Hubbard S.S."/>
            <person name="Banfield J.F."/>
        </authorList>
    </citation>
    <scope>NUCLEOTIDE SEQUENCE [LARGE SCALE GENOMIC DNA]</scope>
</reference>
<dbReference type="GO" id="GO:0006364">
    <property type="term" value="P:rRNA processing"/>
    <property type="evidence" value="ECO:0007669"/>
    <property type="project" value="UniProtKB-UniRule"/>
</dbReference>
<keyword evidence="7" id="KW-0690">Ribosome biogenesis</keyword>
<dbReference type="Pfam" id="PF02130">
    <property type="entry name" value="YbeY"/>
    <property type="match status" value="1"/>
</dbReference>
<sequence>MEDNFSIMKNNILGKKYSLSIAYVSEKTSREINKEYKNKNKPANILSFPLRKNKGEIVLCPTVIKREAKSFGKTFSRYLGFLVIHGMLHLKGMEHSSRMEEAEKKYDQKYFCRDRRRVVHDAGRGRGVFKGRKKS</sequence>
<evidence type="ECO:0000256" key="4">
    <source>
        <dbReference type="ARBA" id="ARBA00022759"/>
    </source>
</evidence>
<dbReference type="InterPro" id="IPR023091">
    <property type="entry name" value="MetalPrtase_cat_dom_sf_prd"/>
</dbReference>
<dbReference type="GO" id="GO:0004222">
    <property type="term" value="F:metalloendopeptidase activity"/>
    <property type="evidence" value="ECO:0007669"/>
    <property type="project" value="InterPro"/>
</dbReference>
<dbReference type="SUPFAM" id="SSF55486">
    <property type="entry name" value="Metalloproteases ('zincins'), catalytic domain"/>
    <property type="match status" value="1"/>
</dbReference>
<dbReference type="GO" id="GO:0004521">
    <property type="term" value="F:RNA endonuclease activity"/>
    <property type="evidence" value="ECO:0007669"/>
    <property type="project" value="UniProtKB-UniRule"/>
</dbReference>
<feature type="binding site" evidence="7">
    <location>
        <position position="85"/>
    </location>
    <ligand>
        <name>Zn(2+)</name>
        <dbReference type="ChEBI" id="CHEBI:29105"/>
        <note>catalytic</note>
    </ligand>
</feature>
<protein>
    <recommendedName>
        <fullName evidence="7">Endoribonuclease YbeY</fullName>
        <ecNumber evidence="7">3.1.-.-</ecNumber>
    </recommendedName>
</protein>
<dbReference type="InterPro" id="IPR002036">
    <property type="entry name" value="YbeY"/>
</dbReference>
<dbReference type="PANTHER" id="PTHR46986">
    <property type="entry name" value="ENDORIBONUCLEASE YBEY, CHLOROPLASTIC"/>
    <property type="match status" value="1"/>
</dbReference>
<evidence type="ECO:0000256" key="3">
    <source>
        <dbReference type="ARBA" id="ARBA00022723"/>
    </source>
</evidence>
<keyword evidence="7" id="KW-0698">rRNA processing</keyword>
<dbReference type="PANTHER" id="PTHR46986:SF1">
    <property type="entry name" value="ENDORIBONUCLEASE YBEY, CHLOROPLASTIC"/>
    <property type="match status" value="1"/>
</dbReference>
<comment type="function">
    <text evidence="7">Single strand-specific metallo-endoribonuclease involved in late-stage 70S ribosome quality control and in maturation of the 3' terminus of the 16S rRNA.</text>
</comment>
<dbReference type="GO" id="GO:0008270">
    <property type="term" value="F:zinc ion binding"/>
    <property type="evidence" value="ECO:0007669"/>
    <property type="project" value="UniProtKB-UniRule"/>
</dbReference>
<keyword evidence="4 7" id="KW-0255">Endonuclease</keyword>
<keyword evidence="2 7" id="KW-0540">Nuclease</keyword>
<evidence type="ECO:0000256" key="1">
    <source>
        <dbReference type="ARBA" id="ARBA00010875"/>
    </source>
</evidence>
<dbReference type="EC" id="3.1.-.-" evidence="7"/>
<feature type="binding site" evidence="7">
    <location>
        <position position="95"/>
    </location>
    <ligand>
        <name>Zn(2+)</name>
        <dbReference type="ChEBI" id="CHEBI:29105"/>
        <note>catalytic</note>
    </ligand>
</feature>
<keyword evidence="3 7" id="KW-0479">Metal-binding</keyword>
<keyword evidence="5 7" id="KW-0378">Hydrolase</keyword>
<dbReference type="Proteomes" id="UP000176826">
    <property type="component" value="Unassembled WGS sequence"/>
</dbReference>
<dbReference type="EMBL" id="MFVT01000001">
    <property type="protein sequence ID" value="OGJ04637.1"/>
    <property type="molecule type" value="Genomic_DNA"/>
</dbReference>
<name>A0A1F6YE96_9BACT</name>
<dbReference type="GO" id="GO:0005737">
    <property type="term" value="C:cytoplasm"/>
    <property type="evidence" value="ECO:0007669"/>
    <property type="project" value="UniProtKB-SubCell"/>
</dbReference>
<evidence type="ECO:0000256" key="7">
    <source>
        <dbReference type="HAMAP-Rule" id="MF_00009"/>
    </source>
</evidence>
<comment type="similarity">
    <text evidence="1 7">Belongs to the endoribonuclease YbeY family.</text>
</comment>
<comment type="cofactor">
    <cofactor evidence="7">
        <name>Zn(2+)</name>
        <dbReference type="ChEBI" id="CHEBI:29105"/>
    </cofactor>
    <text evidence="7">Binds 1 zinc ion.</text>
</comment>
<dbReference type="AlphaFoldDB" id="A0A1F6YE96"/>
<proteinExistence type="inferred from homology"/>
<keyword evidence="6 7" id="KW-0862">Zinc</keyword>
<dbReference type="Gene3D" id="3.40.390.30">
    <property type="entry name" value="Metalloproteases ('zincins'), catalytic domain"/>
    <property type="match status" value="1"/>
</dbReference>
<organism evidence="8 9">
    <name type="scientific">Candidatus Nomurabacteria bacterium RIFCSPLOWO2_12_FULL_41_10</name>
    <dbReference type="NCBI Taxonomy" id="1801795"/>
    <lineage>
        <taxon>Bacteria</taxon>
        <taxon>Candidatus Nomuraibacteriota</taxon>
    </lineage>
</organism>
<evidence type="ECO:0000256" key="2">
    <source>
        <dbReference type="ARBA" id="ARBA00022722"/>
    </source>
</evidence>
<keyword evidence="7" id="KW-0963">Cytoplasm</keyword>
<comment type="caution">
    <text evidence="8">The sequence shown here is derived from an EMBL/GenBank/DDBJ whole genome shotgun (WGS) entry which is preliminary data.</text>
</comment>
<evidence type="ECO:0000256" key="5">
    <source>
        <dbReference type="ARBA" id="ARBA00022801"/>
    </source>
</evidence>